<evidence type="ECO:0000313" key="5">
    <source>
        <dbReference type="Proteomes" id="UP001203423"/>
    </source>
</evidence>
<reference evidence="4 5" key="1">
    <citation type="submission" date="2022-01" db="EMBL/GenBank/DDBJ databases">
        <title>Whole genome-based taxonomy of the Shewanellaceae.</title>
        <authorList>
            <person name="Martin-Rodriguez A.J."/>
        </authorList>
    </citation>
    <scope>NUCLEOTIDE SEQUENCE [LARGE SCALE GENOMIC DNA]</scope>
    <source>
        <strain evidence="4 5">DSM 17177</strain>
    </source>
</reference>
<keyword evidence="2" id="KW-0964">Secreted</keyword>
<keyword evidence="3" id="KW-0732">Signal</keyword>
<dbReference type="InterPro" id="IPR005468">
    <property type="entry name" value="Avidin/str"/>
</dbReference>
<evidence type="ECO:0000256" key="2">
    <source>
        <dbReference type="ARBA" id="ARBA00022525"/>
    </source>
</evidence>
<sequence length="156" mass="17268">MSYKTGLTFILLIISLISYQTVSYAEDQKGLTEEDNSLVGFWYNFDPHGCSTMYITSVSKTGQLIGDFANGQAGWCAKPEEWFSLTGAMIGENALSLKVNWDNGTQDCQSTTIWDGSIKDDIISTNWVITSTNGGKTYRGEDTFSRKCKCHTCPTP</sequence>
<evidence type="ECO:0000313" key="4">
    <source>
        <dbReference type="EMBL" id="MCL1126527.1"/>
    </source>
</evidence>
<comment type="subcellular location">
    <subcellularLocation>
        <location evidence="1">Secreted</location>
    </subcellularLocation>
</comment>
<evidence type="ECO:0008006" key="6">
    <source>
        <dbReference type="Google" id="ProtNLM"/>
    </source>
</evidence>
<gene>
    <name evidence="4" type="ORF">L2764_19065</name>
</gene>
<dbReference type="Proteomes" id="UP001203423">
    <property type="component" value="Unassembled WGS sequence"/>
</dbReference>
<proteinExistence type="predicted"/>
<dbReference type="InterPro" id="IPR036896">
    <property type="entry name" value="Avidin-like_sf"/>
</dbReference>
<dbReference type="Gene3D" id="2.40.128.30">
    <property type="entry name" value="Avidin-like"/>
    <property type="match status" value="1"/>
</dbReference>
<evidence type="ECO:0000256" key="1">
    <source>
        <dbReference type="ARBA" id="ARBA00004613"/>
    </source>
</evidence>
<name>A0ABT0LFP6_9GAMM</name>
<dbReference type="Pfam" id="PF01382">
    <property type="entry name" value="Avidin"/>
    <property type="match status" value="1"/>
</dbReference>
<keyword evidence="5" id="KW-1185">Reference proteome</keyword>
<organism evidence="4 5">
    <name type="scientific">Shewanella surugensis</name>
    <dbReference type="NCBI Taxonomy" id="212020"/>
    <lineage>
        <taxon>Bacteria</taxon>
        <taxon>Pseudomonadati</taxon>
        <taxon>Pseudomonadota</taxon>
        <taxon>Gammaproteobacteria</taxon>
        <taxon>Alteromonadales</taxon>
        <taxon>Shewanellaceae</taxon>
        <taxon>Shewanella</taxon>
    </lineage>
</organism>
<dbReference type="SUPFAM" id="SSF50876">
    <property type="entry name" value="Avidin/streptavidin"/>
    <property type="match status" value="1"/>
</dbReference>
<evidence type="ECO:0000256" key="3">
    <source>
        <dbReference type="ARBA" id="ARBA00022729"/>
    </source>
</evidence>
<comment type="caution">
    <text evidence="4">The sequence shown here is derived from an EMBL/GenBank/DDBJ whole genome shotgun (WGS) entry which is preliminary data.</text>
</comment>
<dbReference type="EMBL" id="JAKIKS010000092">
    <property type="protein sequence ID" value="MCL1126527.1"/>
    <property type="molecule type" value="Genomic_DNA"/>
</dbReference>
<protein>
    <recommendedName>
        <fullName evidence="6">Avidin</fullName>
    </recommendedName>
</protein>
<dbReference type="RefSeq" id="WP_248941921.1">
    <property type="nucleotide sequence ID" value="NZ_JAKIKS010000092.1"/>
</dbReference>
<accession>A0ABT0LFP6</accession>